<dbReference type="SUPFAM" id="SSF55781">
    <property type="entry name" value="GAF domain-like"/>
    <property type="match status" value="1"/>
</dbReference>
<dbReference type="SUPFAM" id="SSF48452">
    <property type="entry name" value="TPR-like"/>
    <property type="match status" value="2"/>
</dbReference>
<dbReference type="InterPro" id="IPR029016">
    <property type="entry name" value="GAF-like_dom_sf"/>
</dbReference>
<dbReference type="EC" id="2.7.7.65" evidence="1"/>
<feature type="domain" description="GGDEF" evidence="3">
    <location>
        <begin position="774"/>
        <end position="913"/>
    </location>
</feature>
<keyword evidence="4" id="KW-0808">Transferase</keyword>
<dbReference type="Proteomes" id="UP001326110">
    <property type="component" value="Chromosome"/>
</dbReference>
<comment type="catalytic activity">
    <reaction evidence="2">
        <text>2 GTP = 3',3'-c-di-GMP + 2 diphosphate</text>
        <dbReference type="Rhea" id="RHEA:24898"/>
        <dbReference type="ChEBI" id="CHEBI:33019"/>
        <dbReference type="ChEBI" id="CHEBI:37565"/>
        <dbReference type="ChEBI" id="CHEBI:58805"/>
        <dbReference type="EC" id="2.7.7.65"/>
    </reaction>
</comment>
<dbReference type="GeneID" id="43166676"/>
<evidence type="ECO:0000256" key="1">
    <source>
        <dbReference type="ARBA" id="ARBA00012528"/>
    </source>
</evidence>
<dbReference type="SUPFAM" id="SSF55073">
    <property type="entry name" value="Nucleotide cyclase"/>
    <property type="match status" value="1"/>
</dbReference>
<dbReference type="Gene3D" id="3.30.450.40">
    <property type="match status" value="1"/>
</dbReference>
<dbReference type="Gene3D" id="3.30.70.270">
    <property type="match status" value="1"/>
</dbReference>
<name>A0ABZ0XW68_9BURK</name>
<proteinExistence type="predicted"/>
<keyword evidence="4" id="KW-0548">Nucleotidyltransferase</keyword>
<dbReference type="PANTHER" id="PTHR45138:SF9">
    <property type="entry name" value="DIGUANYLATE CYCLASE DGCM-RELATED"/>
    <property type="match status" value="1"/>
</dbReference>
<dbReference type="SMART" id="SM00267">
    <property type="entry name" value="GGDEF"/>
    <property type="match status" value="1"/>
</dbReference>
<dbReference type="GO" id="GO:0052621">
    <property type="term" value="F:diguanylate cyclase activity"/>
    <property type="evidence" value="ECO:0007669"/>
    <property type="project" value="UniProtKB-EC"/>
</dbReference>
<dbReference type="InterPro" id="IPR000160">
    <property type="entry name" value="GGDEF_dom"/>
</dbReference>
<evidence type="ECO:0000256" key="2">
    <source>
        <dbReference type="ARBA" id="ARBA00034247"/>
    </source>
</evidence>
<dbReference type="Pfam" id="PF00990">
    <property type="entry name" value="GGDEF"/>
    <property type="match status" value="1"/>
</dbReference>
<accession>A0ABZ0XW68</accession>
<evidence type="ECO:0000259" key="3">
    <source>
        <dbReference type="PROSITE" id="PS50887"/>
    </source>
</evidence>
<dbReference type="NCBIfam" id="TIGR00254">
    <property type="entry name" value="GGDEF"/>
    <property type="match status" value="1"/>
</dbReference>
<dbReference type="PANTHER" id="PTHR45138">
    <property type="entry name" value="REGULATORY COMPONENTS OF SENSORY TRANSDUCTION SYSTEM"/>
    <property type="match status" value="1"/>
</dbReference>
<dbReference type="Pfam" id="PF13492">
    <property type="entry name" value="GAF_3"/>
    <property type="match status" value="1"/>
</dbReference>
<dbReference type="PROSITE" id="PS50887">
    <property type="entry name" value="GGDEF"/>
    <property type="match status" value="1"/>
</dbReference>
<dbReference type="CDD" id="cd01949">
    <property type="entry name" value="GGDEF"/>
    <property type="match status" value="1"/>
</dbReference>
<dbReference type="RefSeq" id="WP_019923339.1">
    <property type="nucleotide sequence ID" value="NZ_CP140152.1"/>
</dbReference>
<dbReference type="InterPro" id="IPR011990">
    <property type="entry name" value="TPR-like_helical_dom_sf"/>
</dbReference>
<dbReference type="Gene3D" id="1.25.40.10">
    <property type="entry name" value="Tetratricopeptide repeat domain"/>
    <property type="match status" value="1"/>
</dbReference>
<protein>
    <recommendedName>
        <fullName evidence="1">diguanylate cyclase</fullName>
        <ecNumber evidence="1">2.7.7.65</ecNumber>
    </recommendedName>
</protein>
<dbReference type="InterPro" id="IPR043128">
    <property type="entry name" value="Rev_trsase/Diguanyl_cyclase"/>
</dbReference>
<dbReference type="EMBL" id="CP140152">
    <property type="protein sequence ID" value="WQH03991.1"/>
    <property type="molecule type" value="Genomic_DNA"/>
</dbReference>
<dbReference type="InterPro" id="IPR003018">
    <property type="entry name" value="GAF"/>
</dbReference>
<dbReference type="SMART" id="SM00065">
    <property type="entry name" value="GAF"/>
    <property type="match status" value="1"/>
</dbReference>
<evidence type="ECO:0000313" key="4">
    <source>
        <dbReference type="EMBL" id="WQH03991.1"/>
    </source>
</evidence>
<dbReference type="InterPro" id="IPR029787">
    <property type="entry name" value="Nucleotide_cyclase"/>
</dbReference>
<evidence type="ECO:0000313" key="5">
    <source>
        <dbReference type="Proteomes" id="UP001326110"/>
    </source>
</evidence>
<organism evidence="4 5">
    <name type="scientific">Duganella zoogloeoides</name>
    <dbReference type="NCBI Taxonomy" id="75659"/>
    <lineage>
        <taxon>Bacteria</taxon>
        <taxon>Pseudomonadati</taxon>
        <taxon>Pseudomonadota</taxon>
        <taxon>Betaproteobacteria</taxon>
        <taxon>Burkholderiales</taxon>
        <taxon>Oxalobacteraceae</taxon>
        <taxon>Telluria group</taxon>
        <taxon>Duganella</taxon>
    </lineage>
</organism>
<gene>
    <name evidence="4" type="ORF">SR858_23540</name>
</gene>
<sequence>MFVRDADLAQWENTLPDLTGLARLPHLAALAWHLRQRDPVRARELSGEAQAMLPAVAPQDAPVLRARLLLVAAEGAWVRGELDTAQYHADQALQLLAHDAAAPAPLQVAAARGRADACWVQAWIANDRGDSIAASGWLAQAAEAARAASDPVRGDIIGAAAGICAAFTDGAGVGVQASWRPPAATLDTDLDAMPAIAAGWISDFLGTRAFQHSEYGRAIGHLMRSFDTALTSGQLRRAIIIATNIGNGFTCLNANEAALDWMQRAQDLARPTGWPLSIGMCLMQTAETLRQLGQREAAQTLLRESLVVLAPLAGSRAYAVALEYEGDLALDLGNHAAALDSFTRLAARGDALGQGDFQSSARRGQAHALAHLGRAGEALTVAQGALALARTKGDTLAQIAALQVLANIHARPGSADDPALAPPPGMSAPSAPLHYLLLALDIAATIDGYTVPGALLDATAREYAAVGDFERAYAIALRAGAARDLTHSREATNRAIAMQVQYQTERAQTEGEHHRQLAAAEARRAEILQRTSATLANLGAVGQEITAHLESAAVFRALDRHVHGLLDATLFSIFLIEPGGEWLASAFGVEAGRPLPPLRVALDDPDANSARCVRERRELLVALQEGEANVNHISGTLPTLSMLFAPLAVGERVLGVMTVQSMRADAYGERERLIFRTLCAYGAIALDNASAYRQVAATQQQLLDKNLELERAYQALEEVSLTDQLTGLRNRRFFLRNVDADVAMSLRGYDNMQERAQQRGQPRPANDCDRQAPNDLVFYMVDLDHFKHVNDRYGHAAGDSILVQMQARLREVFRESDYVIRWGGEEFLVLARATHRDDAGALAERMRRAVAERDFVLPDGEKLHKTCSIGFACFPFLPEQPRLLSWPQVVELADQGLYIAKRSGRNAWAALHATGEGDAVDLFPRLMHALPQALEDGEVRVVSNLAGPLELDGERRRTGLSIDLEL</sequence>
<reference evidence="4 5" key="1">
    <citation type="submission" date="2023-11" db="EMBL/GenBank/DDBJ databases">
        <title>MicrobeMod: A computational toolkit for identifying prokaryotic methylation and restriction-modification with nanopore sequencing.</title>
        <authorList>
            <person name="Crits-Christoph A."/>
            <person name="Kang S.C."/>
            <person name="Lee H."/>
            <person name="Ostrov N."/>
        </authorList>
    </citation>
    <scope>NUCLEOTIDE SEQUENCE [LARGE SCALE GENOMIC DNA]</scope>
    <source>
        <strain evidence="4 5">ATCC 25935</strain>
    </source>
</reference>
<keyword evidence="5" id="KW-1185">Reference proteome</keyword>
<dbReference type="InterPro" id="IPR050469">
    <property type="entry name" value="Diguanylate_Cyclase"/>
</dbReference>